<feature type="region of interest" description="Disordered" evidence="1">
    <location>
        <begin position="640"/>
        <end position="715"/>
    </location>
</feature>
<feature type="compositionally biased region" description="Acidic residues" evidence="1">
    <location>
        <begin position="304"/>
        <end position="319"/>
    </location>
</feature>
<accession>A0A409VPF1</accession>
<dbReference type="EMBL" id="NHTK01006014">
    <property type="protein sequence ID" value="PPQ68134.1"/>
    <property type="molecule type" value="Genomic_DNA"/>
</dbReference>
<feature type="compositionally biased region" description="Polar residues" evidence="1">
    <location>
        <begin position="678"/>
        <end position="712"/>
    </location>
</feature>
<evidence type="ECO:0000313" key="2">
    <source>
        <dbReference type="EMBL" id="PPQ68134.1"/>
    </source>
</evidence>
<feature type="region of interest" description="Disordered" evidence="1">
    <location>
        <begin position="485"/>
        <end position="526"/>
    </location>
</feature>
<feature type="compositionally biased region" description="Basic residues" evidence="1">
    <location>
        <begin position="517"/>
        <end position="526"/>
    </location>
</feature>
<feature type="region of interest" description="Disordered" evidence="1">
    <location>
        <begin position="300"/>
        <end position="351"/>
    </location>
</feature>
<feature type="compositionally biased region" description="Pro residues" evidence="1">
    <location>
        <begin position="589"/>
        <end position="609"/>
    </location>
</feature>
<organism evidence="2 3">
    <name type="scientific">Panaeolus cyanescens</name>
    <dbReference type="NCBI Taxonomy" id="181874"/>
    <lineage>
        <taxon>Eukaryota</taxon>
        <taxon>Fungi</taxon>
        <taxon>Dikarya</taxon>
        <taxon>Basidiomycota</taxon>
        <taxon>Agaricomycotina</taxon>
        <taxon>Agaricomycetes</taxon>
        <taxon>Agaricomycetidae</taxon>
        <taxon>Agaricales</taxon>
        <taxon>Agaricineae</taxon>
        <taxon>Galeropsidaceae</taxon>
        <taxon>Panaeolus</taxon>
    </lineage>
</organism>
<reference evidence="2 3" key="1">
    <citation type="journal article" date="2018" name="Evol. Lett.">
        <title>Horizontal gene cluster transfer increased hallucinogenic mushroom diversity.</title>
        <authorList>
            <person name="Reynolds H.T."/>
            <person name="Vijayakumar V."/>
            <person name="Gluck-Thaler E."/>
            <person name="Korotkin H.B."/>
            <person name="Matheny P.B."/>
            <person name="Slot J.C."/>
        </authorList>
    </citation>
    <scope>NUCLEOTIDE SEQUENCE [LARGE SCALE GENOMIC DNA]</scope>
    <source>
        <strain evidence="2 3">2629</strain>
    </source>
</reference>
<dbReference type="AlphaFoldDB" id="A0A409VPF1"/>
<feature type="region of interest" description="Disordered" evidence="1">
    <location>
        <begin position="70"/>
        <end position="90"/>
    </location>
</feature>
<dbReference type="OrthoDB" id="3178870at2759"/>
<name>A0A409VPF1_9AGAR</name>
<evidence type="ECO:0000256" key="1">
    <source>
        <dbReference type="SAM" id="MobiDB-lite"/>
    </source>
</evidence>
<evidence type="ECO:0000313" key="3">
    <source>
        <dbReference type="Proteomes" id="UP000284842"/>
    </source>
</evidence>
<feature type="compositionally biased region" description="Polar residues" evidence="1">
    <location>
        <begin position="487"/>
        <end position="504"/>
    </location>
</feature>
<dbReference type="Proteomes" id="UP000284842">
    <property type="component" value="Unassembled WGS sequence"/>
</dbReference>
<feature type="region of interest" description="Disordered" evidence="1">
    <location>
        <begin position="583"/>
        <end position="612"/>
    </location>
</feature>
<comment type="caution">
    <text evidence="2">The sequence shown here is derived from an EMBL/GenBank/DDBJ whole genome shotgun (WGS) entry which is preliminary data.</text>
</comment>
<proteinExistence type="predicted"/>
<feature type="compositionally biased region" description="Low complexity" evidence="1">
    <location>
        <begin position="640"/>
        <end position="667"/>
    </location>
</feature>
<protein>
    <submittedName>
        <fullName evidence="2">Uncharacterized protein</fullName>
    </submittedName>
</protein>
<dbReference type="InParanoid" id="A0A409VPF1"/>
<keyword evidence="3" id="KW-1185">Reference proteome</keyword>
<sequence length="770" mass="84035">MSLHTDITASHTPPPPIKSANVPFLNPATSVYPILPTEIIDSILGYLCILQAQSMSSASLALAVSSISSTTTDTSANGDETPLPPLRSMKRRNSPTVALLPILLVNSYFNRLAQRRLYAAVVTRGVKRCVLFLKTLVRCYNREKEWEKSNEGFCGDRTTTTVAGTGTGGVGGPGGKRGRDTKRSFPLLLVKSFKVDISGEQRVLGGFYNLLKHVLQIFSSLSSTISLVDLHLDFPEIHSPSGLLENCKPLLKRLHVFSTSMHCQRPLARALAEMDELKELTLRGFQREVDRSVFQVIGGMDNWNADDDDDTGDEADDDVQDRSMGDEDEDDWGEFPSSVSGGLGARGQRRRPRRDFYLPRKALRKLVVFNAIHSRPGIIREVLRGRDVQVVSVPVFSGLGIQTLDAVARAGRRREEERMRRRDMRRRRANGKEKDDDAEALIAPLPPPSVRRLSIISFDPESPAYLLPELVKRFGTPGWDVRLAPTITPSSRTDGSASAFQQVSRPKRHSAETKSNNKAKRHSHSKCRHRCHVSDVPERDPDDCQLEALHLVVLLAECSTEMLEDNAKWLGAFKGLKNMTYMAASSSPRSPPAQPPPPAMPAPILPSPPSAAAGTVAPLPGLSLSPAPFDITPSSSSMSLGMISTSASSSTQPSTSSSTSSLPPITSEADMDEDIHMGSTTNADTSSSLDDNAGTSLPADSSANANDQSHNDVTADDMDADADAHAHADPFLDDPEMSLDEAEIARMWHRACPSLETIILPMGKVWFRRP</sequence>
<gene>
    <name evidence="2" type="ORF">CVT24_002960</name>
</gene>
<feature type="region of interest" description="Disordered" evidence="1">
    <location>
        <begin position="412"/>
        <end position="443"/>
    </location>
</feature>